<dbReference type="AlphaFoldDB" id="A0A4Z2GAL4"/>
<feature type="region of interest" description="Disordered" evidence="1">
    <location>
        <begin position="201"/>
        <end position="221"/>
    </location>
</feature>
<comment type="caution">
    <text evidence="2">The sequence shown here is derived from an EMBL/GenBank/DDBJ whole genome shotgun (WGS) entry which is preliminary data.</text>
</comment>
<name>A0A4Z2GAL4_9TELE</name>
<reference evidence="2 3" key="1">
    <citation type="submission" date="2019-03" db="EMBL/GenBank/DDBJ databases">
        <title>First draft genome of Liparis tanakae, snailfish: a comprehensive survey of snailfish specific genes.</title>
        <authorList>
            <person name="Kim W."/>
            <person name="Song I."/>
            <person name="Jeong J.-H."/>
            <person name="Kim D."/>
            <person name="Kim S."/>
            <person name="Ryu S."/>
            <person name="Song J.Y."/>
            <person name="Lee S.K."/>
        </authorList>
    </citation>
    <scope>NUCLEOTIDE SEQUENCE [LARGE SCALE GENOMIC DNA]</scope>
    <source>
        <tissue evidence="2">Muscle</tissue>
    </source>
</reference>
<feature type="region of interest" description="Disordered" evidence="1">
    <location>
        <begin position="42"/>
        <end position="93"/>
    </location>
</feature>
<dbReference type="EMBL" id="SRLO01000634">
    <property type="protein sequence ID" value="TNN49983.1"/>
    <property type="molecule type" value="Genomic_DNA"/>
</dbReference>
<keyword evidence="3" id="KW-1185">Reference proteome</keyword>
<organism evidence="2 3">
    <name type="scientific">Liparis tanakae</name>
    <name type="common">Tanaka's snailfish</name>
    <dbReference type="NCBI Taxonomy" id="230148"/>
    <lineage>
        <taxon>Eukaryota</taxon>
        <taxon>Metazoa</taxon>
        <taxon>Chordata</taxon>
        <taxon>Craniata</taxon>
        <taxon>Vertebrata</taxon>
        <taxon>Euteleostomi</taxon>
        <taxon>Actinopterygii</taxon>
        <taxon>Neopterygii</taxon>
        <taxon>Teleostei</taxon>
        <taxon>Neoteleostei</taxon>
        <taxon>Acanthomorphata</taxon>
        <taxon>Eupercaria</taxon>
        <taxon>Perciformes</taxon>
        <taxon>Cottioidei</taxon>
        <taxon>Cottales</taxon>
        <taxon>Liparidae</taxon>
        <taxon>Liparis</taxon>
    </lineage>
</organism>
<evidence type="ECO:0000313" key="2">
    <source>
        <dbReference type="EMBL" id="TNN49983.1"/>
    </source>
</evidence>
<accession>A0A4Z2GAL4</accession>
<gene>
    <name evidence="2" type="ORF">EYF80_039791</name>
</gene>
<sequence>MSPARSVVSERLADERDALRDATRAARHAAWLHWRGGHVSKPKAFQRSRRLPSALYSPGGRKEVQRVKPNGVLTDHDDREEDAPPGELHGRPYSPLGVSRLNGGARALVKVVACATRWESAAVTRRTRSLNKDTRSALLPAATRTLTPLLTTWTKEFDDNWSITLPLSPQEITHMSFCTWHGNQDASPPLAVSGWRWSGGAEGETAARSPMEIRRASGCRV</sequence>
<protein>
    <submittedName>
        <fullName evidence="2">Uncharacterized protein</fullName>
    </submittedName>
</protein>
<dbReference type="Proteomes" id="UP000314294">
    <property type="component" value="Unassembled WGS sequence"/>
</dbReference>
<evidence type="ECO:0000256" key="1">
    <source>
        <dbReference type="SAM" id="MobiDB-lite"/>
    </source>
</evidence>
<evidence type="ECO:0000313" key="3">
    <source>
        <dbReference type="Proteomes" id="UP000314294"/>
    </source>
</evidence>
<proteinExistence type="predicted"/>